<dbReference type="Gene3D" id="3.30.470.20">
    <property type="entry name" value="ATP-grasp fold, B domain"/>
    <property type="match status" value="1"/>
</dbReference>
<comment type="caution">
    <text evidence="9">The sequence shown here is derived from an EMBL/GenBank/DDBJ whole genome shotgun (WGS) entry which is preliminary data.</text>
</comment>
<dbReference type="PANTHER" id="PTHR18866:SF33">
    <property type="entry name" value="METHYLCROTONOYL-COA CARBOXYLASE SUBUNIT ALPHA, MITOCHONDRIAL-RELATED"/>
    <property type="match status" value="1"/>
</dbReference>
<dbReference type="SUPFAM" id="SSF52440">
    <property type="entry name" value="PreATP-grasp domain"/>
    <property type="match status" value="1"/>
</dbReference>
<dbReference type="PANTHER" id="PTHR18866">
    <property type="entry name" value="CARBOXYLASE:PYRUVATE/ACETYL-COA/PROPIONYL-COA CARBOXYLASE"/>
    <property type="match status" value="1"/>
</dbReference>
<organism evidence="9">
    <name type="scientific">Ignisphaera aggregans</name>
    <dbReference type="NCBI Taxonomy" id="334771"/>
    <lineage>
        <taxon>Archaea</taxon>
        <taxon>Thermoproteota</taxon>
        <taxon>Thermoprotei</taxon>
        <taxon>Desulfurococcales</taxon>
        <taxon>Desulfurococcaceae</taxon>
        <taxon>Ignisphaera</taxon>
    </lineage>
</organism>
<dbReference type="FunFam" id="3.40.50.20:FF:000010">
    <property type="entry name" value="Propionyl-CoA carboxylase subunit alpha"/>
    <property type="match status" value="1"/>
</dbReference>
<protein>
    <submittedName>
        <fullName evidence="9">ATP-grasp domain-containing protein</fullName>
    </submittedName>
</protein>
<dbReference type="InterPro" id="IPR005482">
    <property type="entry name" value="Biotin_COase_C"/>
</dbReference>
<dbReference type="InterPro" id="IPR016185">
    <property type="entry name" value="PreATP-grasp_dom_sf"/>
</dbReference>
<dbReference type="InterPro" id="IPR005481">
    <property type="entry name" value="BC-like_N"/>
</dbReference>
<dbReference type="SUPFAM" id="SSF51246">
    <property type="entry name" value="Rudiment single hybrid motif"/>
    <property type="match status" value="1"/>
</dbReference>
<comment type="cofactor">
    <cofactor evidence="1">
        <name>Co(2+)</name>
        <dbReference type="ChEBI" id="CHEBI:48828"/>
    </cofactor>
</comment>
<dbReference type="SUPFAM" id="SSF56059">
    <property type="entry name" value="Glutathione synthetase ATP-binding domain-like"/>
    <property type="match status" value="1"/>
</dbReference>
<name>A0A7C4JKH1_9CREN</name>
<keyword evidence="3 6" id="KW-0547">Nucleotide-binding</keyword>
<evidence type="ECO:0000256" key="2">
    <source>
        <dbReference type="ARBA" id="ARBA00022598"/>
    </source>
</evidence>
<feature type="domain" description="Biotin carboxylation" evidence="8">
    <location>
        <begin position="3"/>
        <end position="444"/>
    </location>
</feature>
<dbReference type="GO" id="GO:0005524">
    <property type="term" value="F:ATP binding"/>
    <property type="evidence" value="ECO:0007669"/>
    <property type="project" value="UniProtKB-UniRule"/>
</dbReference>
<evidence type="ECO:0000259" key="7">
    <source>
        <dbReference type="PROSITE" id="PS50975"/>
    </source>
</evidence>
<gene>
    <name evidence="9" type="ORF">ENU08_04575</name>
</gene>
<dbReference type="InterPro" id="IPR011764">
    <property type="entry name" value="Biotin_carboxylation_dom"/>
</dbReference>
<evidence type="ECO:0000256" key="6">
    <source>
        <dbReference type="PROSITE-ProRule" id="PRU00409"/>
    </source>
</evidence>
<dbReference type="InterPro" id="IPR050856">
    <property type="entry name" value="Biotin_carboxylase_complex"/>
</dbReference>
<sequence>MESIEKILIANRGEIAIRIIKTCKKLGIKTVAIYTRPDENSPHIKLADEAYFLGSNPYLYFDIDKIISIAKKCNATAIHPGYGFLSENAQFARAVEENGLIWIGPPAKIIELLESKTNIRHIANDIGIPIVPGSLKPVSIDEAKKIAKEIGFPILLKADRGGGGRGIRLVKGLKELENIFDVIVEEMKAAFKSDKVYIEKYIPKARHIELQILADMHGNVVVLGERECSIQRKYQKVVEEAPSTAVTPHDREILYSYAIKFMKYVGYVNAGTMEFIKTPDDNYYLIEVNKRIQVEHPVTELVTGIDIVEQQIKIAEEKELEIKNNVTEFNGHAIEARIYAEDPETLLPSPGIITYVEFPDFDGIRIDHYLEPGVYIPPFYDSMVAKVIAWGKTRIETINKLTTALKYLRIEGIKTSIPILLKILSSKKFLNGEIHVEIYNELINYG</sequence>
<dbReference type="SMART" id="SM00878">
    <property type="entry name" value="Biotin_carb_C"/>
    <property type="match status" value="1"/>
</dbReference>
<evidence type="ECO:0000256" key="1">
    <source>
        <dbReference type="ARBA" id="ARBA00001941"/>
    </source>
</evidence>
<dbReference type="GO" id="GO:0046872">
    <property type="term" value="F:metal ion binding"/>
    <property type="evidence" value="ECO:0007669"/>
    <property type="project" value="InterPro"/>
</dbReference>
<dbReference type="Pfam" id="PF00289">
    <property type="entry name" value="Biotin_carb_N"/>
    <property type="match status" value="1"/>
</dbReference>
<dbReference type="InterPro" id="IPR005479">
    <property type="entry name" value="CPAse_ATP-bd"/>
</dbReference>
<dbReference type="InterPro" id="IPR011054">
    <property type="entry name" value="Rudment_hybrid_motif"/>
</dbReference>
<keyword evidence="5" id="KW-0092">Biotin</keyword>
<dbReference type="Pfam" id="PF02786">
    <property type="entry name" value="CPSase_L_D2"/>
    <property type="match status" value="1"/>
</dbReference>
<feature type="domain" description="ATP-grasp" evidence="7">
    <location>
        <begin position="120"/>
        <end position="316"/>
    </location>
</feature>
<accession>A0A7C4JKH1</accession>
<evidence type="ECO:0000256" key="3">
    <source>
        <dbReference type="ARBA" id="ARBA00022741"/>
    </source>
</evidence>
<dbReference type="Pfam" id="PF02785">
    <property type="entry name" value="Biotin_carb_C"/>
    <property type="match status" value="1"/>
</dbReference>
<proteinExistence type="predicted"/>
<dbReference type="EMBL" id="DTBD01000038">
    <property type="protein sequence ID" value="HGQ64501.1"/>
    <property type="molecule type" value="Genomic_DNA"/>
</dbReference>
<dbReference type="AlphaFoldDB" id="A0A7C4JKH1"/>
<reference evidence="9" key="1">
    <citation type="journal article" date="2020" name="mSystems">
        <title>Genome- and Community-Level Interaction Insights into Carbon Utilization and Element Cycling Functions of Hydrothermarchaeota in Hydrothermal Sediment.</title>
        <authorList>
            <person name="Zhou Z."/>
            <person name="Liu Y."/>
            <person name="Xu W."/>
            <person name="Pan J."/>
            <person name="Luo Z.H."/>
            <person name="Li M."/>
        </authorList>
    </citation>
    <scope>NUCLEOTIDE SEQUENCE [LARGE SCALE GENOMIC DNA]</scope>
    <source>
        <strain evidence="9">SpSt-637</strain>
    </source>
</reference>
<dbReference type="GO" id="GO:0016874">
    <property type="term" value="F:ligase activity"/>
    <property type="evidence" value="ECO:0007669"/>
    <property type="project" value="UniProtKB-KW"/>
</dbReference>
<dbReference type="InterPro" id="IPR011761">
    <property type="entry name" value="ATP-grasp"/>
</dbReference>
<dbReference type="PROSITE" id="PS50979">
    <property type="entry name" value="BC"/>
    <property type="match status" value="1"/>
</dbReference>
<evidence type="ECO:0000256" key="5">
    <source>
        <dbReference type="ARBA" id="ARBA00023267"/>
    </source>
</evidence>
<evidence type="ECO:0000256" key="4">
    <source>
        <dbReference type="ARBA" id="ARBA00022840"/>
    </source>
</evidence>
<keyword evidence="2" id="KW-0436">Ligase</keyword>
<evidence type="ECO:0000259" key="8">
    <source>
        <dbReference type="PROSITE" id="PS50979"/>
    </source>
</evidence>
<keyword evidence="4 6" id="KW-0067">ATP-binding</keyword>
<dbReference type="PROSITE" id="PS50975">
    <property type="entry name" value="ATP_GRASP"/>
    <property type="match status" value="1"/>
</dbReference>
<evidence type="ECO:0000313" key="9">
    <source>
        <dbReference type="EMBL" id="HGQ64501.1"/>
    </source>
</evidence>